<feature type="region of interest" description="Disordered" evidence="5">
    <location>
        <begin position="742"/>
        <end position="794"/>
    </location>
</feature>
<proteinExistence type="predicted"/>
<evidence type="ECO:0000259" key="6">
    <source>
        <dbReference type="PROSITE" id="PS50158"/>
    </source>
</evidence>
<name>A0AAN6UJG7_9PEZI</name>
<gene>
    <name evidence="7" type="ORF">BT67DRAFT_309730</name>
</gene>
<evidence type="ECO:0000256" key="3">
    <source>
        <dbReference type="ARBA" id="ARBA00022833"/>
    </source>
</evidence>
<feature type="region of interest" description="Disordered" evidence="5">
    <location>
        <begin position="661"/>
        <end position="684"/>
    </location>
</feature>
<feature type="domain" description="CCHC-type" evidence="6">
    <location>
        <begin position="260"/>
        <end position="274"/>
    </location>
</feature>
<protein>
    <recommendedName>
        <fullName evidence="6">CCHC-type domain-containing protein</fullName>
    </recommendedName>
</protein>
<evidence type="ECO:0000313" key="7">
    <source>
        <dbReference type="EMBL" id="KAK4134142.1"/>
    </source>
</evidence>
<keyword evidence="1" id="KW-0479">Metal-binding</keyword>
<accession>A0AAN6UJG7</accession>
<dbReference type="EMBL" id="MU853409">
    <property type="protein sequence ID" value="KAK4134142.1"/>
    <property type="molecule type" value="Genomic_DNA"/>
</dbReference>
<feature type="region of interest" description="Disordered" evidence="5">
    <location>
        <begin position="170"/>
        <end position="251"/>
    </location>
</feature>
<sequence length="794" mass="87601">MDHPDKIRQNLEMLGLDSLESLSLFQLLVAIQTNVPSDVSEMRILNIYVMWLHGRLMTGDISDTVMDEITVWYSVLKELGNDDRLIAEAFRDWQRDQIIDDPTSSRRLSIAEAELRRLMPTWFSTPENEPDAAGKESCYGKMHPDRMKQSQGDPSVIELNDEKPEIIVIPSDASSGSCGQASDSDRDGQSDLFFLTGPNRLAMSNLARSPTGTGFPPDTNPAEVTHPSTRQVFTSSGSPTIDPRAERAGGLTKSGSGYVCDRCGVPGHLLQTCPTNMDPTLDRTPPRGYICKICKRSGHHFIQLCPFDHDYNSITQRRRRSARANGRTSQDRLAEYSPDFWNDRRSRFQGDLSPNGIRSGGRCRSRSPFRRIDRKYERDRHASYQNHSGKRKATGETPPRDSVPQKKICTQDSGEVQEVMRKKVGFDNVVVYIPPKGEGRLSYYDEPNVEEPTVPLAMGVTKPLGNEKMNVDTREMPSSEKRVGLDGDAADLLSHDDCLEMIRTESGKTNLLLLVNGIEHPRKYSTCVAELLRGRQIWVNESIMYTRSCPADFFGPPVAAEQLAYWGAECELMVNKRLVGEMAREFASVDEAAGLATNVVAADSTKVGAEEDATMDDAGSTALAGGSMEEVKLMMFATESLQICEPLLAEEHKTATEATAYLGDEPPAECGTQQPAQTKEESSTEAAEYSISYVSPSACKAVEVKTDEAQPSQPKEDTAMEAELIPMPLTTVQTSVVAGDGESLVNPSAEDQGDSEMTDVGFSQVVKGKDPKYRQLEQETFSAEPRQVVGEAGF</sequence>
<feature type="compositionally biased region" description="Basic and acidic residues" evidence="5">
    <location>
        <begin position="370"/>
        <end position="382"/>
    </location>
</feature>
<dbReference type="Gene3D" id="4.10.60.10">
    <property type="entry name" value="Zinc finger, CCHC-type"/>
    <property type="match status" value="1"/>
</dbReference>
<keyword evidence="3" id="KW-0862">Zinc</keyword>
<dbReference type="GO" id="GO:0003676">
    <property type="term" value="F:nucleic acid binding"/>
    <property type="evidence" value="ECO:0007669"/>
    <property type="project" value="InterPro"/>
</dbReference>
<feature type="region of interest" description="Disordered" evidence="5">
    <location>
        <begin position="344"/>
        <end position="406"/>
    </location>
</feature>
<evidence type="ECO:0000256" key="4">
    <source>
        <dbReference type="PROSITE-ProRule" id="PRU00047"/>
    </source>
</evidence>
<evidence type="ECO:0000256" key="1">
    <source>
        <dbReference type="ARBA" id="ARBA00022723"/>
    </source>
</evidence>
<feature type="compositionally biased region" description="Polar residues" evidence="5">
    <location>
        <begin position="226"/>
        <end position="239"/>
    </location>
</feature>
<dbReference type="Pfam" id="PF13696">
    <property type="entry name" value="zf-CCHC_2"/>
    <property type="match status" value="2"/>
</dbReference>
<dbReference type="InterPro" id="IPR001878">
    <property type="entry name" value="Znf_CCHC"/>
</dbReference>
<comment type="caution">
    <text evidence="7">The sequence shown here is derived from an EMBL/GenBank/DDBJ whole genome shotgun (WGS) entry which is preliminary data.</text>
</comment>
<reference evidence="7" key="2">
    <citation type="submission" date="2023-05" db="EMBL/GenBank/DDBJ databases">
        <authorList>
            <consortium name="Lawrence Berkeley National Laboratory"/>
            <person name="Steindorff A."/>
            <person name="Hensen N."/>
            <person name="Bonometti L."/>
            <person name="Westerberg I."/>
            <person name="Brannstrom I.O."/>
            <person name="Guillou S."/>
            <person name="Cros-Aarteil S."/>
            <person name="Calhoun S."/>
            <person name="Haridas S."/>
            <person name="Kuo A."/>
            <person name="Mondo S."/>
            <person name="Pangilinan J."/>
            <person name="Riley R."/>
            <person name="Labutti K."/>
            <person name="Andreopoulos B."/>
            <person name="Lipzen A."/>
            <person name="Chen C."/>
            <person name="Yanf M."/>
            <person name="Daum C."/>
            <person name="Ng V."/>
            <person name="Clum A."/>
            <person name="Ohm R."/>
            <person name="Martin F."/>
            <person name="Silar P."/>
            <person name="Natvig D."/>
            <person name="Lalanne C."/>
            <person name="Gautier V."/>
            <person name="Ament-Velasquez S.L."/>
            <person name="Kruys A."/>
            <person name="Hutchinson M.I."/>
            <person name="Powell A.J."/>
            <person name="Barry K."/>
            <person name="Miller A.N."/>
            <person name="Grigoriev I.V."/>
            <person name="Debuchy R."/>
            <person name="Gladieux P."/>
            <person name="Thoren M.H."/>
            <person name="Johannesson H."/>
        </authorList>
    </citation>
    <scope>NUCLEOTIDE SEQUENCE</scope>
    <source>
        <strain evidence="7">CBS 123565</strain>
    </source>
</reference>
<organism evidence="7 8">
    <name type="scientific">Trichocladium antarcticum</name>
    <dbReference type="NCBI Taxonomy" id="1450529"/>
    <lineage>
        <taxon>Eukaryota</taxon>
        <taxon>Fungi</taxon>
        <taxon>Dikarya</taxon>
        <taxon>Ascomycota</taxon>
        <taxon>Pezizomycotina</taxon>
        <taxon>Sordariomycetes</taxon>
        <taxon>Sordariomycetidae</taxon>
        <taxon>Sordariales</taxon>
        <taxon>Chaetomiaceae</taxon>
        <taxon>Trichocladium</taxon>
    </lineage>
</organism>
<feature type="compositionally biased region" description="Polar residues" evidence="5">
    <location>
        <begin position="172"/>
        <end position="182"/>
    </location>
</feature>
<evidence type="ECO:0000256" key="2">
    <source>
        <dbReference type="ARBA" id="ARBA00022771"/>
    </source>
</evidence>
<keyword evidence="8" id="KW-1185">Reference proteome</keyword>
<reference evidence="7" key="1">
    <citation type="journal article" date="2023" name="Mol. Phylogenet. Evol.">
        <title>Genome-scale phylogeny and comparative genomics of the fungal order Sordariales.</title>
        <authorList>
            <person name="Hensen N."/>
            <person name="Bonometti L."/>
            <person name="Westerberg I."/>
            <person name="Brannstrom I.O."/>
            <person name="Guillou S."/>
            <person name="Cros-Aarteil S."/>
            <person name="Calhoun S."/>
            <person name="Haridas S."/>
            <person name="Kuo A."/>
            <person name="Mondo S."/>
            <person name="Pangilinan J."/>
            <person name="Riley R."/>
            <person name="LaButti K."/>
            <person name="Andreopoulos B."/>
            <person name="Lipzen A."/>
            <person name="Chen C."/>
            <person name="Yan M."/>
            <person name="Daum C."/>
            <person name="Ng V."/>
            <person name="Clum A."/>
            <person name="Steindorff A."/>
            <person name="Ohm R.A."/>
            <person name="Martin F."/>
            <person name="Silar P."/>
            <person name="Natvig D.O."/>
            <person name="Lalanne C."/>
            <person name="Gautier V."/>
            <person name="Ament-Velasquez S.L."/>
            <person name="Kruys A."/>
            <person name="Hutchinson M.I."/>
            <person name="Powell A.J."/>
            <person name="Barry K."/>
            <person name="Miller A.N."/>
            <person name="Grigoriev I.V."/>
            <person name="Debuchy R."/>
            <person name="Gladieux P."/>
            <person name="Hiltunen Thoren M."/>
            <person name="Johannesson H."/>
        </authorList>
    </citation>
    <scope>NUCLEOTIDE SEQUENCE</scope>
    <source>
        <strain evidence="7">CBS 123565</strain>
    </source>
</reference>
<evidence type="ECO:0000256" key="5">
    <source>
        <dbReference type="SAM" id="MobiDB-lite"/>
    </source>
</evidence>
<feature type="compositionally biased region" description="Basic and acidic residues" evidence="5">
    <location>
        <begin position="767"/>
        <end position="777"/>
    </location>
</feature>
<dbReference type="InterPro" id="IPR025829">
    <property type="entry name" value="Zn_knuckle_CX2CX3GHX4C"/>
</dbReference>
<dbReference type="PROSITE" id="PS50158">
    <property type="entry name" value="ZF_CCHC"/>
    <property type="match status" value="1"/>
</dbReference>
<dbReference type="Proteomes" id="UP001304895">
    <property type="component" value="Unassembled WGS sequence"/>
</dbReference>
<evidence type="ECO:0000313" key="8">
    <source>
        <dbReference type="Proteomes" id="UP001304895"/>
    </source>
</evidence>
<keyword evidence="2 4" id="KW-0863">Zinc-finger</keyword>
<dbReference type="AlphaFoldDB" id="A0AAN6UJG7"/>
<dbReference type="GO" id="GO:0008270">
    <property type="term" value="F:zinc ion binding"/>
    <property type="evidence" value="ECO:0007669"/>
    <property type="project" value="UniProtKB-KW"/>
</dbReference>